<gene>
    <name evidence="1" type="ORF">Afe05nite_22900</name>
</gene>
<sequence>MAVTPGYREALPQQVRAHLHCPVVDRLTPITQKHTIEGLVMGEA</sequence>
<comment type="caution">
    <text evidence="1">The sequence shown here is derived from an EMBL/GenBank/DDBJ whole genome shotgun (WGS) entry which is preliminary data.</text>
</comment>
<accession>A0A919IX13</accession>
<protein>
    <submittedName>
        <fullName evidence="1">Uncharacterized protein</fullName>
    </submittedName>
</protein>
<reference evidence="1" key="1">
    <citation type="submission" date="2021-01" db="EMBL/GenBank/DDBJ databases">
        <title>Whole genome shotgun sequence of Actinoplanes ferrugineus NBRC 15555.</title>
        <authorList>
            <person name="Komaki H."/>
            <person name="Tamura T."/>
        </authorList>
    </citation>
    <scope>NUCLEOTIDE SEQUENCE</scope>
    <source>
        <strain evidence="1">NBRC 15555</strain>
    </source>
</reference>
<evidence type="ECO:0000313" key="1">
    <source>
        <dbReference type="EMBL" id="GIE10450.1"/>
    </source>
</evidence>
<keyword evidence="2" id="KW-1185">Reference proteome</keyword>
<dbReference type="AlphaFoldDB" id="A0A919IX13"/>
<name>A0A919IX13_9ACTN</name>
<dbReference type="EMBL" id="BOMM01000016">
    <property type="protein sequence ID" value="GIE10450.1"/>
    <property type="molecule type" value="Genomic_DNA"/>
</dbReference>
<evidence type="ECO:0000313" key="2">
    <source>
        <dbReference type="Proteomes" id="UP000598174"/>
    </source>
</evidence>
<proteinExistence type="predicted"/>
<dbReference type="RefSeq" id="WP_275407462.1">
    <property type="nucleotide sequence ID" value="NZ_BAAABP010000071.1"/>
</dbReference>
<organism evidence="1 2">
    <name type="scientific">Paractinoplanes ferrugineus</name>
    <dbReference type="NCBI Taxonomy" id="113564"/>
    <lineage>
        <taxon>Bacteria</taxon>
        <taxon>Bacillati</taxon>
        <taxon>Actinomycetota</taxon>
        <taxon>Actinomycetes</taxon>
        <taxon>Micromonosporales</taxon>
        <taxon>Micromonosporaceae</taxon>
        <taxon>Paractinoplanes</taxon>
    </lineage>
</organism>
<dbReference type="Proteomes" id="UP000598174">
    <property type="component" value="Unassembled WGS sequence"/>
</dbReference>